<dbReference type="Proteomes" id="UP000515512">
    <property type="component" value="Chromosome"/>
</dbReference>
<reference evidence="10 11" key="1">
    <citation type="submission" date="2020-07" db="EMBL/GenBank/DDBJ databases">
        <authorList>
            <person name="Zhuang K."/>
            <person name="Ran Y."/>
        </authorList>
    </citation>
    <scope>NUCLEOTIDE SEQUENCE [LARGE SCALE GENOMIC DNA]</scope>
    <source>
        <strain evidence="10 11">WCH-YHL-001</strain>
    </source>
</reference>
<proteinExistence type="inferred from homology"/>
<comment type="function">
    <text evidence="5">Catalyzes the oxidation of either pyridoxine 5'-phosphate (PNP) or pyridoxamine 5'-phosphate (PMP) into pyridoxal 5'-phosphate (PLP).</text>
</comment>
<feature type="binding site" evidence="5 7">
    <location>
        <position position="114"/>
    </location>
    <ligand>
        <name>FMN</name>
        <dbReference type="ChEBI" id="CHEBI:58210"/>
    </ligand>
</feature>
<protein>
    <recommendedName>
        <fullName evidence="5">Pyridoxine/pyridoxamine 5'-phosphate oxidase</fullName>
        <ecNumber evidence="5">1.4.3.5</ecNumber>
    </recommendedName>
    <alternativeName>
        <fullName evidence="5">PNP/PMP oxidase</fullName>
        <shortName evidence="5">PNPOx</shortName>
    </alternativeName>
    <alternativeName>
        <fullName evidence="5">Pyridoxal 5'-phosphate synthase</fullName>
    </alternativeName>
</protein>
<comment type="catalytic activity">
    <reaction evidence="5">
        <text>pyridoxine 5'-phosphate + O2 = pyridoxal 5'-phosphate + H2O2</text>
        <dbReference type="Rhea" id="RHEA:15149"/>
        <dbReference type="ChEBI" id="CHEBI:15379"/>
        <dbReference type="ChEBI" id="CHEBI:16240"/>
        <dbReference type="ChEBI" id="CHEBI:58589"/>
        <dbReference type="ChEBI" id="CHEBI:597326"/>
        <dbReference type="EC" id="1.4.3.5"/>
    </reaction>
</comment>
<evidence type="ECO:0000259" key="9">
    <source>
        <dbReference type="Pfam" id="PF10590"/>
    </source>
</evidence>
<keyword evidence="11" id="KW-1185">Reference proteome</keyword>
<feature type="binding site" evidence="5 7">
    <location>
        <position position="136"/>
    </location>
    <ligand>
        <name>FMN</name>
        <dbReference type="ChEBI" id="CHEBI:58210"/>
    </ligand>
</feature>
<dbReference type="HAMAP" id="MF_01629">
    <property type="entry name" value="PdxH"/>
    <property type="match status" value="1"/>
</dbReference>
<feature type="binding site" evidence="5 7">
    <location>
        <begin position="171"/>
        <end position="172"/>
    </location>
    <ligand>
        <name>FMN</name>
        <dbReference type="ChEBI" id="CHEBI:58210"/>
    </ligand>
</feature>
<comment type="catalytic activity">
    <reaction evidence="5">
        <text>pyridoxamine 5'-phosphate + O2 + H2O = pyridoxal 5'-phosphate + H2O2 + NH4(+)</text>
        <dbReference type="Rhea" id="RHEA:15817"/>
        <dbReference type="ChEBI" id="CHEBI:15377"/>
        <dbReference type="ChEBI" id="CHEBI:15379"/>
        <dbReference type="ChEBI" id="CHEBI:16240"/>
        <dbReference type="ChEBI" id="CHEBI:28938"/>
        <dbReference type="ChEBI" id="CHEBI:58451"/>
        <dbReference type="ChEBI" id="CHEBI:597326"/>
        <dbReference type="EC" id="1.4.3.5"/>
    </reaction>
</comment>
<dbReference type="KEGG" id="nhu:H0264_04880"/>
<feature type="domain" description="Pyridoxine 5'-phosphate oxidase dimerisation C-terminal" evidence="9">
    <location>
        <begin position="204"/>
        <end position="249"/>
    </location>
</feature>
<feature type="binding site" evidence="5 7">
    <location>
        <begin position="92"/>
        <end position="97"/>
    </location>
    <ligand>
        <name>FMN</name>
        <dbReference type="ChEBI" id="CHEBI:58210"/>
    </ligand>
</feature>
<name>A0A7D6ZNN6_9NOCA</name>
<evidence type="ECO:0000256" key="5">
    <source>
        <dbReference type="HAMAP-Rule" id="MF_01629"/>
    </source>
</evidence>
<dbReference type="EMBL" id="CP059399">
    <property type="protein sequence ID" value="QLY31663.1"/>
    <property type="molecule type" value="Genomic_DNA"/>
</dbReference>
<feature type="binding site" evidence="6">
    <location>
        <begin position="26"/>
        <end position="29"/>
    </location>
    <ligand>
        <name>substrate</name>
    </ligand>
</feature>
<evidence type="ECO:0000256" key="4">
    <source>
        <dbReference type="ARBA" id="ARBA00023002"/>
    </source>
</evidence>
<dbReference type="RefSeq" id="WP_181582853.1">
    <property type="nucleotide sequence ID" value="NZ_CP059399.1"/>
</dbReference>
<organism evidence="10 11">
    <name type="scientific">Nocardia huaxiensis</name>
    <dbReference type="NCBI Taxonomy" id="2755382"/>
    <lineage>
        <taxon>Bacteria</taxon>
        <taxon>Bacillati</taxon>
        <taxon>Actinomycetota</taxon>
        <taxon>Actinomycetes</taxon>
        <taxon>Mycobacteriales</taxon>
        <taxon>Nocardiaceae</taxon>
        <taxon>Nocardia</taxon>
    </lineage>
</organism>
<dbReference type="NCBIfam" id="NF004231">
    <property type="entry name" value="PRK05679.1"/>
    <property type="match status" value="1"/>
</dbReference>
<dbReference type="SUPFAM" id="SSF50475">
    <property type="entry name" value="FMN-binding split barrel"/>
    <property type="match status" value="1"/>
</dbReference>
<dbReference type="GO" id="GO:0008615">
    <property type="term" value="P:pyridoxine biosynthetic process"/>
    <property type="evidence" value="ECO:0007669"/>
    <property type="project" value="UniProtKB-UniRule"/>
</dbReference>
<dbReference type="PANTHER" id="PTHR10851:SF0">
    <property type="entry name" value="PYRIDOXINE-5'-PHOSPHATE OXIDASE"/>
    <property type="match status" value="1"/>
</dbReference>
<dbReference type="GO" id="GO:0010181">
    <property type="term" value="F:FMN binding"/>
    <property type="evidence" value="ECO:0007669"/>
    <property type="project" value="UniProtKB-UniRule"/>
</dbReference>
<dbReference type="InterPro" id="IPR019740">
    <property type="entry name" value="Pyridox_Oxase_CS"/>
</dbReference>
<comment type="similarity">
    <text evidence="1 5">Belongs to the pyridoxamine 5'-phosphate oxidase family.</text>
</comment>
<comment type="pathway">
    <text evidence="5">Cofactor metabolism; pyridoxal 5'-phosphate salvage; pyridoxal 5'-phosphate from pyridoxamine 5'-phosphate: step 1/1.</text>
</comment>
<comment type="cofactor">
    <cofactor evidence="5 7">
        <name>FMN</name>
        <dbReference type="ChEBI" id="CHEBI:58210"/>
    </cofactor>
    <text evidence="5 7">Binds 1 FMN per subunit.</text>
</comment>
<dbReference type="AlphaFoldDB" id="A0A7D6ZNN6"/>
<feature type="binding site" evidence="5 7">
    <location>
        <position position="227"/>
    </location>
    <ligand>
        <name>FMN</name>
        <dbReference type="ChEBI" id="CHEBI:58210"/>
    </ligand>
</feature>
<keyword evidence="3 5" id="KW-0288">FMN</keyword>
<evidence type="ECO:0000256" key="1">
    <source>
        <dbReference type="ARBA" id="ARBA00007301"/>
    </source>
</evidence>
<keyword evidence="2 5" id="KW-0285">Flavoprotein</keyword>
<feature type="binding site" evidence="5 7">
    <location>
        <position position="217"/>
    </location>
    <ligand>
        <name>FMN</name>
        <dbReference type="ChEBI" id="CHEBI:58210"/>
    </ligand>
</feature>
<evidence type="ECO:0000259" key="8">
    <source>
        <dbReference type="Pfam" id="PF01243"/>
    </source>
</evidence>
<accession>A0A7D6ZNN6</accession>
<evidence type="ECO:0000256" key="3">
    <source>
        <dbReference type="ARBA" id="ARBA00022643"/>
    </source>
</evidence>
<sequence length="249" mass="27743">MGDQEKFATAPEAHNVTVALDIAALRVEYGVDAGDNHPGVETDLDESWLADGWEPLLRNWIEHATSAGMTDPNAMVLATVEVTETGPRPVSRTVLCKGLSPEGVTFYTNYESQKGRQLLETPYASATFVWPALGRQILVRGPVRQVEPEVTALYWHSRPRGSQLGAWASQQSRPIASRAELDRQLADVTARFKDVAEIPVPPFWGGFQLQPETLEFWQGRRSRMHNRIRVTVEPGNTDVSAMKVERLQP</sequence>
<evidence type="ECO:0000256" key="2">
    <source>
        <dbReference type="ARBA" id="ARBA00022630"/>
    </source>
</evidence>
<dbReference type="GO" id="GO:0004733">
    <property type="term" value="F:pyridoxamine phosphate oxidase activity"/>
    <property type="evidence" value="ECO:0007669"/>
    <property type="project" value="UniProtKB-UniRule"/>
</dbReference>
<evidence type="ECO:0000256" key="7">
    <source>
        <dbReference type="PIRSR" id="PIRSR000190-2"/>
    </source>
</evidence>
<dbReference type="PROSITE" id="PS01064">
    <property type="entry name" value="PYRIDOX_OXIDASE"/>
    <property type="match status" value="1"/>
</dbReference>
<keyword evidence="5" id="KW-0664">Pyridoxine biosynthesis</keyword>
<evidence type="ECO:0000256" key="6">
    <source>
        <dbReference type="PIRSR" id="PIRSR000190-1"/>
    </source>
</evidence>
<evidence type="ECO:0000313" key="10">
    <source>
        <dbReference type="EMBL" id="QLY31663.1"/>
    </source>
</evidence>
<dbReference type="Pfam" id="PF10590">
    <property type="entry name" value="PNP_phzG_C"/>
    <property type="match status" value="1"/>
</dbReference>
<evidence type="ECO:0000313" key="11">
    <source>
        <dbReference type="Proteomes" id="UP000515512"/>
    </source>
</evidence>
<keyword evidence="4 5" id="KW-0560">Oxidoreductase</keyword>
<comment type="pathway">
    <text evidence="5">Cofactor metabolism; pyridoxal 5'-phosphate salvage; pyridoxal 5'-phosphate from pyridoxine 5'-phosphate: step 1/1.</text>
</comment>
<dbReference type="NCBIfam" id="TIGR00558">
    <property type="entry name" value="pdxH"/>
    <property type="match status" value="1"/>
</dbReference>
<dbReference type="PANTHER" id="PTHR10851">
    <property type="entry name" value="PYRIDOXINE-5-PHOSPHATE OXIDASE"/>
    <property type="match status" value="1"/>
</dbReference>
<feature type="binding site" evidence="5 6">
    <location>
        <position position="154"/>
    </location>
    <ligand>
        <name>substrate</name>
    </ligand>
</feature>
<feature type="binding site" evidence="5 6">
    <location>
        <position position="158"/>
    </location>
    <ligand>
        <name>substrate</name>
    </ligand>
</feature>
<feature type="binding site" evidence="5 6">
    <location>
        <position position="97"/>
    </location>
    <ligand>
        <name>substrate</name>
    </ligand>
</feature>
<dbReference type="UniPathway" id="UPA01068">
    <property type="reaction ID" value="UER00304"/>
</dbReference>
<feature type="binding site" evidence="5 6">
    <location>
        <position position="162"/>
    </location>
    <ligand>
        <name>substrate</name>
    </ligand>
</feature>
<comment type="subunit">
    <text evidence="5">Homodimer.</text>
</comment>
<dbReference type="InterPro" id="IPR000659">
    <property type="entry name" value="Pyridox_Oxase"/>
</dbReference>
<dbReference type="InterPro" id="IPR019576">
    <property type="entry name" value="Pyridoxamine_oxidase_dimer_C"/>
</dbReference>
<dbReference type="InterPro" id="IPR011576">
    <property type="entry name" value="Pyridox_Oxase_N"/>
</dbReference>
<dbReference type="EC" id="1.4.3.5" evidence="5"/>
<dbReference type="PIRSF" id="PIRSF000190">
    <property type="entry name" value="Pyd_amn-ph_oxd"/>
    <property type="match status" value="1"/>
</dbReference>
<feature type="binding site" evidence="5 7">
    <location>
        <begin position="107"/>
        <end position="108"/>
    </location>
    <ligand>
        <name>FMN</name>
        <dbReference type="ChEBI" id="CHEBI:58210"/>
    </ligand>
</feature>
<comment type="caution">
    <text evidence="5">Lacks conserved residue(s) required for the propagation of feature annotation.</text>
</comment>
<feature type="binding site" evidence="5 6">
    <location>
        <begin position="223"/>
        <end position="225"/>
    </location>
    <ligand>
        <name>substrate</name>
    </ligand>
</feature>
<dbReference type="InterPro" id="IPR012349">
    <property type="entry name" value="Split_barrel_FMN-bd"/>
</dbReference>
<dbReference type="Gene3D" id="2.30.110.10">
    <property type="entry name" value="Electron Transport, Fmn-binding Protein, Chain A"/>
    <property type="match status" value="1"/>
</dbReference>
<gene>
    <name evidence="5 10" type="primary">pdxH</name>
    <name evidence="10" type="ORF">H0264_04880</name>
</gene>
<dbReference type="Pfam" id="PF01243">
    <property type="entry name" value="PNPOx_N"/>
    <property type="match status" value="1"/>
</dbReference>
<feature type="domain" description="Pyridoxamine 5'-phosphate oxidase N-terminal" evidence="8">
    <location>
        <begin position="64"/>
        <end position="189"/>
    </location>
</feature>